<dbReference type="EMBL" id="FOEC01000001">
    <property type="protein sequence ID" value="SEO38847.1"/>
    <property type="molecule type" value="Genomic_DNA"/>
</dbReference>
<proteinExistence type="predicted"/>
<dbReference type="Proteomes" id="UP000182975">
    <property type="component" value="Unassembled WGS sequence"/>
</dbReference>
<organism evidence="1 2">
    <name type="scientific">Denitrobacterium detoxificans</name>
    <dbReference type="NCBI Taxonomy" id="79604"/>
    <lineage>
        <taxon>Bacteria</taxon>
        <taxon>Bacillati</taxon>
        <taxon>Actinomycetota</taxon>
        <taxon>Coriobacteriia</taxon>
        <taxon>Eggerthellales</taxon>
        <taxon>Eggerthellaceae</taxon>
        <taxon>Denitrobacterium</taxon>
    </lineage>
</organism>
<reference evidence="2" key="1">
    <citation type="submission" date="2016-10" db="EMBL/GenBank/DDBJ databases">
        <authorList>
            <person name="Varghese N."/>
        </authorList>
    </citation>
    <scope>NUCLEOTIDE SEQUENCE [LARGE SCALE GENOMIC DNA]</scope>
    <source>
        <strain evidence="2">DSM 21843</strain>
    </source>
</reference>
<accession>A0A172RZV9</accession>
<dbReference type="Pfam" id="PF20095">
    <property type="entry name" value="DUF6485"/>
    <property type="match status" value="1"/>
</dbReference>
<dbReference type="RefSeq" id="WP_066664391.1">
    <property type="nucleotide sequence ID" value="NZ_CP011402.1"/>
</dbReference>
<keyword evidence="2" id="KW-1185">Reference proteome</keyword>
<dbReference type="KEGG" id="ddt:AAY81_09435"/>
<sequence length="70" mass="8019">MNNLSPFCTCTDLECPMHPTNQERGCGPCIAKNLKLREIPSCFFNSLDLPEKPKSYFYEDFARAVLSQEE</sequence>
<gene>
    <name evidence="1" type="ORF">SAMN02910314_00084</name>
</gene>
<protein>
    <submittedName>
        <fullName evidence="1">Uncharacterized protein</fullName>
    </submittedName>
</protein>
<evidence type="ECO:0000313" key="1">
    <source>
        <dbReference type="EMBL" id="SEO38847.1"/>
    </source>
</evidence>
<dbReference type="OrthoDB" id="5460858at2"/>
<name>A0A172RZV9_9ACTN</name>
<dbReference type="AlphaFoldDB" id="A0A172RZV9"/>
<evidence type="ECO:0000313" key="2">
    <source>
        <dbReference type="Proteomes" id="UP000182975"/>
    </source>
</evidence>